<accession>W0F9N9</accession>
<dbReference type="Proteomes" id="UP000003586">
    <property type="component" value="Chromosome"/>
</dbReference>
<sequence length="43" mass="4973">MLSEKEVDLRYQNDGNFKMLLSKIILTAVFDIIPVNFEDKNGI</sequence>
<dbReference type="KEGG" id="nso:NIASO_20765"/>
<keyword evidence="2" id="KW-1185">Reference proteome</keyword>
<protein>
    <submittedName>
        <fullName evidence="1">Uncharacterized protein</fullName>
    </submittedName>
</protein>
<reference evidence="1 2" key="1">
    <citation type="submission" date="2013-12" db="EMBL/GenBank/DDBJ databases">
        <authorList>
            <consortium name="DOE Joint Genome Institute"/>
            <person name="Eisen J."/>
            <person name="Huntemann M."/>
            <person name="Han J."/>
            <person name="Chen A."/>
            <person name="Kyrpides N."/>
            <person name="Mavromatis K."/>
            <person name="Markowitz V."/>
            <person name="Palaniappan K."/>
            <person name="Ivanova N."/>
            <person name="Schaumberg A."/>
            <person name="Pati A."/>
            <person name="Liolios K."/>
            <person name="Nordberg H.P."/>
            <person name="Cantor M.N."/>
            <person name="Hua S.X."/>
            <person name="Woyke T."/>
        </authorList>
    </citation>
    <scope>NUCLEOTIDE SEQUENCE [LARGE SCALE GENOMIC DNA]</scope>
    <source>
        <strain evidence="2">DSM 19437</strain>
    </source>
</reference>
<organism evidence="1 2">
    <name type="scientific">Niabella soli DSM 19437</name>
    <dbReference type="NCBI Taxonomy" id="929713"/>
    <lineage>
        <taxon>Bacteria</taxon>
        <taxon>Pseudomonadati</taxon>
        <taxon>Bacteroidota</taxon>
        <taxon>Chitinophagia</taxon>
        <taxon>Chitinophagales</taxon>
        <taxon>Chitinophagaceae</taxon>
        <taxon>Niabella</taxon>
    </lineage>
</organism>
<dbReference type="STRING" id="929713.NIASO_20765"/>
<dbReference type="HOGENOM" id="CLU_3236646_0_0_10"/>
<dbReference type="EMBL" id="CP007035">
    <property type="protein sequence ID" value="AHF18116.1"/>
    <property type="molecule type" value="Genomic_DNA"/>
</dbReference>
<evidence type="ECO:0000313" key="1">
    <source>
        <dbReference type="EMBL" id="AHF18116.1"/>
    </source>
</evidence>
<dbReference type="AlphaFoldDB" id="W0F9N9"/>
<name>W0F9N9_9BACT</name>
<gene>
    <name evidence="1" type="ORF">NIASO_20765</name>
</gene>
<proteinExistence type="predicted"/>
<evidence type="ECO:0000313" key="2">
    <source>
        <dbReference type="Proteomes" id="UP000003586"/>
    </source>
</evidence>